<dbReference type="Proteomes" id="UP000663193">
    <property type="component" value="Chromosome 3"/>
</dbReference>
<keyword evidence="2" id="KW-0812">Transmembrane</keyword>
<sequence length="214" mass="23855">MSTATSHDHHNSQLLPPSPPPSPPSTRRRQRKRHDSFEKLANTPIPSPPGSPTHGPVADDEEDSSLRKIILTPFLFISFILSLSFVNLRDRAHRTYAHSNTSLLTYLYPSSWWDAEPYQDPDDSRWGMRGAASHVGPDDAISPSQGGQSEGGKKKKKTWHLNKKIRKVVKLEVSDAFEMSGKVMLGMCVMLVVGSIVFWMAAKWMLATMTGMLS</sequence>
<dbReference type="VEuPathDB" id="FungiDB:JI435_036930"/>
<evidence type="ECO:0000313" key="4">
    <source>
        <dbReference type="Proteomes" id="UP000663193"/>
    </source>
</evidence>
<keyword evidence="2" id="KW-1133">Transmembrane helix</keyword>
<name>A0A7U2EVG6_PHANO</name>
<evidence type="ECO:0000256" key="2">
    <source>
        <dbReference type="SAM" id="Phobius"/>
    </source>
</evidence>
<accession>A0A7U2EVG6</accession>
<feature type="compositionally biased region" description="Basic and acidic residues" evidence="1">
    <location>
        <begin position="1"/>
        <end position="11"/>
    </location>
</feature>
<dbReference type="KEGG" id="pno:SNOG_03693"/>
<evidence type="ECO:0000256" key="1">
    <source>
        <dbReference type="SAM" id="MobiDB-lite"/>
    </source>
</evidence>
<dbReference type="OMA" id="WLDPEPY"/>
<reference evidence="4" key="1">
    <citation type="journal article" date="2021" name="BMC Genomics">
        <title>Chromosome-level genome assembly and manually-curated proteome of model necrotroph Parastagonospora nodorum Sn15 reveals a genome-wide trove of candidate effector homologs, and redundancy of virulence-related functions within an accessory chromosome.</title>
        <authorList>
            <person name="Bertazzoni S."/>
            <person name="Jones D.A.B."/>
            <person name="Phan H.T."/>
            <person name="Tan K.-C."/>
            <person name="Hane J.K."/>
        </authorList>
    </citation>
    <scope>NUCLEOTIDE SEQUENCE [LARGE SCALE GENOMIC DNA]</scope>
    <source>
        <strain evidence="4">SN15 / ATCC MYA-4574 / FGSC 10173)</strain>
    </source>
</reference>
<dbReference type="EMBL" id="CP069025">
    <property type="protein sequence ID" value="QRC93472.1"/>
    <property type="molecule type" value="Genomic_DNA"/>
</dbReference>
<organism evidence="3 4">
    <name type="scientific">Phaeosphaeria nodorum (strain SN15 / ATCC MYA-4574 / FGSC 10173)</name>
    <name type="common">Glume blotch fungus</name>
    <name type="synonym">Parastagonospora nodorum</name>
    <dbReference type="NCBI Taxonomy" id="321614"/>
    <lineage>
        <taxon>Eukaryota</taxon>
        <taxon>Fungi</taxon>
        <taxon>Dikarya</taxon>
        <taxon>Ascomycota</taxon>
        <taxon>Pezizomycotina</taxon>
        <taxon>Dothideomycetes</taxon>
        <taxon>Pleosporomycetidae</taxon>
        <taxon>Pleosporales</taxon>
        <taxon>Pleosporineae</taxon>
        <taxon>Phaeosphaeriaceae</taxon>
        <taxon>Parastagonospora</taxon>
    </lineage>
</organism>
<dbReference type="AlphaFoldDB" id="A0A7U2EVG6"/>
<feature type="region of interest" description="Disordered" evidence="1">
    <location>
        <begin position="128"/>
        <end position="158"/>
    </location>
</feature>
<proteinExistence type="predicted"/>
<keyword evidence="4" id="KW-1185">Reference proteome</keyword>
<feature type="transmembrane region" description="Helical" evidence="2">
    <location>
        <begin position="69"/>
        <end position="88"/>
    </location>
</feature>
<gene>
    <name evidence="3" type="ORF">JI435_036930</name>
</gene>
<feature type="region of interest" description="Disordered" evidence="1">
    <location>
        <begin position="1"/>
        <end position="61"/>
    </location>
</feature>
<dbReference type="OrthoDB" id="4156595at2759"/>
<evidence type="ECO:0000313" key="3">
    <source>
        <dbReference type="EMBL" id="QRC93472.1"/>
    </source>
</evidence>
<protein>
    <submittedName>
        <fullName evidence="3">Uncharacterized protein</fullName>
    </submittedName>
</protein>
<feature type="transmembrane region" description="Helical" evidence="2">
    <location>
        <begin position="183"/>
        <end position="202"/>
    </location>
</feature>
<dbReference type="RefSeq" id="XP_001794245.1">
    <property type="nucleotide sequence ID" value="XM_001794193.1"/>
</dbReference>
<keyword evidence="2" id="KW-0472">Membrane</keyword>